<dbReference type="EMBL" id="CP003119">
    <property type="protein sequence ID" value="AFA73923.1"/>
    <property type="molecule type" value="Genomic_DNA"/>
</dbReference>
<dbReference type="InterPro" id="IPR012337">
    <property type="entry name" value="RNaseH-like_sf"/>
</dbReference>
<evidence type="ECO:0000256" key="1">
    <source>
        <dbReference type="ARBA" id="ARBA00023172"/>
    </source>
</evidence>
<evidence type="ECO:0000313" key="3">
    <source>
        <dbReference type="EMBL" id="AFA71264.1"/>
    </source>
</evidence>
<dbReference type="KEGG" id="gpo:GPOL_c29060"/>
<evidence type="ECO:0000313" key="6">
    <source>
        <dbReference type="Proteomes" id="UP000009154"/>
    </source>
</evidence>
<protein>
    <submittedName>
        <fullName evidence="5">Integrase catalytic region</fullName>
    </submittedName>
    <submittedName>
        <fullName evidence="3">Integrase core domain-containing protein</fullName>
    </submittedName>
    <submittedName>
        <fullName evidence="4">Putative transposase</fullName>
    </submittedName>
</protein>
<dbReference type="PANTHER" id="PTHR10948">
    <property type="entry name" value="TRANSPOSASE"/>
    <property type="match status" value="1"/>
</dbReference>
<dbReference type="PANTHER" id="PTHR10948:SF23">
    <property type="entry name" value="TRANSPOSASE INSI FOR INSERTION SEQUENCE ELEMENT IS30A-RELATED"/>
    <property type="match status" value="1"/>
</dbReference>
<dbReference type="eggNOG" id="COG2826">
    <property type="taxonomic scope" value="Bacteria"/>
</dbReference>
<dbReference type="EMBL" id="CP003119">
    <property type="protein sequence ID" value="AFA72523.1"/>
    <property type="molecule type" value="Genomic_DNA"/>
</dbReference>
<dbReference type="HOGENOM" id="CLU_035706_0_0_11"/>
<sequence>MVARRMLTLADRAEIATGVKAGWSVTAIASHVGRCKSVISREIRRNSTATGYWVVAADSRATQQRARPQVRAIDADPVLAARVRADLRVSRTPRQIAGRLRLEATDSTVEVMQRSPDAQGRTVSHEAIYRWIYAMPKGDLKKYGIMLQSKRTRRAPRTKVGERTARIVGMVSIDARPESATDRRVPGWWEGDLIIGAGNKSAAVTLVERATRYLRILALPLGKNADGVADALIENMSDLPDFMRRGLTWDQGTEMAGHASVTVAANLPIYFAHPHSPWERPTNENTNRLIREYLPKGTDITSSQTYLDAIASELNERPRATLNFYTPREKFEALLRDNVASTS</sequence>
<dbReference type="GO" id="GO:0003676">
    <property type="term" value="F:nucleic acid binding"/>
    <property type="evidence" value="ECO:0007669"/>
    <property type="project" value="InterPro"/>
</dbReference>
<feature type="domain" description="Integrase catalytic" evidence="2">
    <location>
        <begin position="173"/>
        <end position="335"/>
    </location>
</feature>
<dbReference type="NCBIfam" id="NF033563">
    <property type="entry name" value="transpos_IS30"/>
    <property type="match status" value="1"/>
</dbReference>
<name>H6MTP8_GORPV</name>
<dbReference type="Pfam" id="PF13936">
    <property type="entry name" value="HTH_38"/>
    <property type="match status" value="1"/>
</dbReference>
<dbReference type="Proteomes" id="UP000009154">
    <property type="component" value="Chromosome"/>
</dbReference>
<dbReference type="PROSITE" id="PS50994">
    <property type="entry name" value="INTEGRASE"/>
    <property type="match status" value="1"/>
</dbReference>
<dbReference type="InterPro" id="IPR001584">
    <property type="entry name" value="Integrase_cat-core"/>
</dbReference>
<keyword evidence="1" id="KW-0233">DNA recombination</keyword>
<dbReference type="GO" id="GO:0006310">
    <property type="term" value="P:DNA recombination"/>
    <property type="evidence" value="ECO:0007669"/>
    <property type="project" value="UniProtKB-KW"/>
</dbReference>
<reference evidence="5 6" key="1">
    <citation type="journal article" date="2012" name="Appl. Environ. Microbiol.">
        <title>Involvement of two latex-clearing proteins during rubber degradation and insights into the subsequent degradation pathway revealed by the genome sequence of Gordonia polyisoprenivorans strain VH2.</title>
        <authorList>
            <person name="Hiessl S."/>
            <person name="Schuldes J."/>
            <person name="Thurmer A."/>
            <person name="Halbsguth T."/>
            <person name="Broker D."/>
            <person name="Angelov A."/>
            <person name="Liebl W."/>
            <person name="Daniel R."/>
            <person name="Steinbuchel A."/>
        </authorList>
    </citation>
    <scope>NUCLEOTIDE SEQUENCE [LARGE SCALE GENOMIC DNA]</scope>
    <source>
        <strain evidence="6">DSM 44266 / VH2</strain>
        <strain evidence="5">VH2</strain>
    </source>
</reference>
<dbReference type="GO" id="GO:0015074">
    <property type="term" value="P:DNA integration"/>
    <property type="evidence" value="ECO:0007669"/>
    <property type="project" value="InterPro"/>
</dbReference>
<accession>H6MTP8</accession>
<dbReference type="InterPro" id="IPR025246">
    <property type="entry name" value="IS30-like_HTH"/>
</dbReference>
<gene>
    <name evidence="3" type="ordered locus">GPOL_c01910</name>
    <name evidence="4" type="ordered locus">GPOL_c14730</name>
    <name evidence="5" type="ordered locus">GPOL_c29060</name>
</gene>
<evidence type="ECO:0000313" key="4">
    <source>
        <dbReference type="EMBL" id="AFA72523.1"/>
    </source>
</evidence>
<dbReference type="GO" id="GO:0004803">
    <property type="term" value="F:transposase activity"/>
    <property type="evidence" value="ECO:0007669"/>
    <property type="project" value="TreeGrafter"/>
</dbReference>
<dbReference type="KEGG" id="gpo:GPOL_c14730"/>
<dbReference type="InterPro" id="IPR053392">
    <property type="entry name" value="Transposase_IS30-like"/>
</dbReference>
<dbReference type="GO" id="GO:0032196">
    <property type="term" value="P:transposition"/>
    <property type="evidence" value="ECO:0007669"/>
    <property type="project" value="TreeGrafter"/>
</dbReference>
<evidence type="ECO:0000313" key="5">
    <source>
        <dbReference type="EMBL" id="AFA73923.1"/>
    </source>
</evidence>
<dbReference type="GO" id="GO:0005829">
    <property type="term" value="C:cytosol"/>
    <property type="evidence" value="ECO:0007669"/>
    <property type="project" value="TreeGrafter"/>
</dbReference>
<dbReference type="InterPro" id="IPR036397">
    <property type="entry name" value="RNaseH_sf"/>
</dbReference>
<dbReference type="EMBL" id="CP003119">
    <property type="protein sequence ID" value="AFA71264.1"/>
    <property type="molecule type" value="Genomic_DNA"/>
</dbReference>
<dbReference type="KEGG" id="gpo:GPOL_c01910"/>
<dbReference type="InterPro" id="IPR051917">
    <property type="entry name" value="Transposase-Integrase"/>
</dbReference>
<evidence type="ECO:0000259" key="2">
    <source>
        <dbReference type="PROSITE" id="PS50994"/>
    </source>
</evidence>
<proteinExistence type="predicted"/>
<dbReference type="Gene3D" id="3.30.420.10">
    <property type="entry name" value="Ribonuclease H-like superfamily/Ribonuclease H"/>
    <property type="match status" value="1"/>
</dbReference>
<keyword evidence="6" id="KW-1185">Reference proteome</keyword>
<dbReference type="AlphaFoldDB" id="H6MTP8"/>
<organism evidence="5 6">
    <name type="scientific">Gordonia polyisoprenivorans (strain DSM 44266 / VH2)</name>
    <dbReference type="NCBI Taxonomy" id="1112204"/>
    <lineage>
        <taxon>Bacteria</taxon>
        <taxon>Bacillati</taxon>
        <taxon>Actinomycetota</taxon>
        <taxon>Actinomycetes</taxon>
        <taxon>Mycobacteriales</taxon>
        <taxon>Gordoniaceae</taxon>
        <taxon>Gordonia</taxon>
    </lineage>
</organism>
<dbReference type="SUPFAM" id="SSF53098">
    <property type="entry name" value="Ribonuclease H-like"/>
    <property type="match status" value="1"/>
</dbReference>